<reference evidence="2 3" key="1">
    <citation type="submission" date="2017-01" db="EMBL/GenBank/DDBJ databases">
        <authorList>
            <person name="Abreu V.A."/>
            <person name="Popin R.V."/>
            <person name="Rigonato J."/>
            <person name="Andreote A.P."/>
            <person name="Schaker P.C."/>
            <person name="Hoff-Risseti C."/>
            <person name="Alvarenga D.O."/>
            <person name="Varani A.M."/>
            <person name="Fiore M.F."/>
        </authorList>
    </citation>
    <scope>NUCLEOTIDE SEQUENCE [LARGE SCALE GENOMIC DNA]</scope>
    <source>
        <strain evidence="2 3">CENA302</strain>
    </source>
</reference>
<evidence type="ECO:0000313" key="3">
    <source>
        <dbReference type="Proteomes" id="UP000190056"/>
    </source>
</evidence>
<dbReference type="Pfam" id="PF13338">
    <property type="entry name" value="AbiEi_4"/>
    <property type="match status" value="1"/>
</dbReference>
<sequence length="207" mass="23309">MNKGKVAETASERAVRLIKKKGTTIIRTAQALQVGIHPRTLYQLRDNGVLEQVSRGVYRLSEQPYFSQPDLVTVALRIPKGIICLVSALAFHELTTQIPHTVSIALAKGAQSPRIDYPPVSVHRFSGASLKTGIEVYEIDEVPIRIYSAEKTLADCFKFRNKLGMDVVLEALKLYKTRKKFNPRQLIEYARICRVEAAMKPYLEVLV</sequence>
<name>A0A9Q5QZA2_9CYAN</name>
<dbReference type="Proteomes" id="UP000190056">
    <property type="component" value="Unassembled WGS sequence"/>
</dbReference>
<evidence type="ECO:0000313" key="2">
    <source>
        <dbReference type="EMBL" id="OPH11408.1"/>
    </source>
</evidence>
<evidence type="ECO:0000259" key="1">
    <source>
        <dbReference type="Pfam" id="PF13338"/>
    </source>
</evidence>
<feature type="domain" description="AbiEi antitoxin N-terminal" evidence="1">
    <location>
        <begin position="16"/>
        <end position="60"/>
    </location>
</feature>
<dbReference type="RefSeq" id="WP_009344310.1">
    <property type="nucleotide sequence ID" value="NZ_MTPU01000001.1"/>
</dbReference>
<gene>
    <name evidence="2" type="ORF">CENA302_00060</name>
</gene>
<proteinExistence type="predicted"/>
<accession>A0A9Q5QZA2</accession>
<protein>
    <submittedName>
        <fullName evidence="2">Transcriptional regulator</fullName>
    </submittedName>
</protein>
<dbReference type="EMBL" id="MTPU01000001">
    <property type="protein sequence ID" value="OPH11408.1"/>
    <property type="molecule type" value="Genomic_DNA"/>
</dbReference>
<dbReference type="InterPro" id="IPR025159">
    <property type="entry name" value="AbiEi_N"/>
</dbReference>
<comment type="caution">
    <text evidence="2">The sequence shown here is derived from an EMBL/GenBank/DDBJ whole genome shotgun (WGS) entry which is preliminary data.</text>
</comment>
<organism evidence="2 3">
    <name type="scientific">Cylindrospermopsis raciborskii CENA302</name>
    <dbReference type="NCBI Taxonomy" id="1170768"/>
    <lineage>
        <taxon>Bacteria</taxon>
        <taxon>Bacillati</taxon>
        <taxon>Cyanobacteriota</taxon>
        <taxon>Cyanophyceae</taxon>
        <taxon>Nostocales</taxon>
        <taxon>Aphanizomenonaceae</taxon>
        <taxon>Cylindrospermopsis</taxon>
    </lineage>
</organism>
<dbReference type="AlphaFoldDB" id="A0A9Q5QZA2"/>